<dbReference type="AlphaFoldDB" id="A0A4D9DQX8"/>
<evidence type="ECO:0000313" key="2">
    <source>
        <dbReference type="Proteomes" id="UP000297703"/>
    </source>
</evidence>
<keyword evidence="2" id="KW-1185">Reference proteome</keyword>
<protein>
    <submittedName>
        <fullName evidence="1">Retinol dehydrogenase 8</fullName>
    </submittedName>
</protein>
<comment type="caution">
    <text evidence="1">The sequence shown here is derived from an EMBL/GenBank/DDBJ whole genome shotgun (WGS) entry which is preliminary data.</text>
</comment>
<accession>A0A4D9DQX8</accession>
<gene>
    <name evidence="1" type="ORF">DR999_PMT19349</name>
</gene>
<evidence type="ECO:0000313" key="1">
    <source>
        <dbReference type="EMBL" id="TFJ98681.1"/>
    </source>
</evidence>
<name>A0A4D9DQX8_9SAUR</name>
<reference evidence="1 2" key="1">
    <citation type="submission" date="2019-04" db="EMBL/GenBank/DDBJ databases">
        <title>Draft genome of the big-headed turtle Platysternon megacephalum.</title>
        <authorList>
            <person name="Gong S."/>
        </authorList>
    </citation>
    <scope>NUCLEOTIDE SEQUENCE [LARGE SCALE GENOMIC DNA]</scope>
    <source>
        <strain evidence="1">DO16091913</strain>
        <tissue evidence="1">Muscle</tissue>
    </source>
</reference>
<dbReference type="Proteomes" id="UP000297703">
    <property type="component" value="Unassembled WGS sequence"/>
</dbReference>
<proteinExistence type="predicted"/>
<organism evidence="1 2">
    <name type="scientific">Platysternon megacephalum</name>
    <name type="common">big-headed turtle</name>
    <dbReference type="NCBI Taxonomy" id="55544"/>
    <lineage>
        <taxon>Eukaryota</taxon>
        <taxon>Metazoa</taxon>
        <taxon>Chordata</taxon>
        <taxon>Craniata</taxon>
        <taxon>Vertebrata</taxon>
        <taxon>Euteleostomi</taxon>
        <taxon>Archelosauria</taxon>
        <taxon>Testudinata</taxon>
        <taxon>Testudines</taxon>
        <taxon>Cryptodira</taxon>
        <taxon>Durocryptodira</taxon>
        <taxon>Testudinoidea</taxon>
        <taxon>Platysternidae</taxon>
        <taxon>Platysternon</taxon>
    </lineage>
</organism>
<reference evidence="1 2" key="2">
    <citation type="submission" date="2019-04" db="EMBL/GenBank/DDBJ databases">
        <title>The genome sequence of big-headed turtle.</title>
        <authorList>
            <person name="Gong S."/>
        </authorList>
    </citation>
    <scope>NUCLEOTIDE SEQUENCE [LARGE SCALE GENOMIC DNA]</scope>
    <source>
        <strain evidence="1">DO16091913</strain>
        <tissue evidence="1">Muscle</tissue>
    </source>
</reference>
<sequence>MPMLVPNSINLGARAQWRPSSFHPLPTWLVATSPVLHTEVSPSQTGHRAGVCGPTEWPSKQAIYWRQKQSKASGEGEKVSCLSLSDVISQEPHPVTGHW</sequence>
<dbReference type="EMBL" id="QXTE01000375">
    <property type="protein sequence ID" value="TFJ98681.1"/>
    <property type="molecule type" value="Genomic_DNA"/>
</dbReference>